<reference evidence="1" key="1">
    <citation type="submission" date="2019-07" db="EMBL/GenBank/DDBJ databases">
        <title>Toxilogical consequences of a new and cryptic species of cyanobacteria (Komarekiella delphini-convector) recovered from the epidermis of a bottlenose dolphin and 1500 ft. in the air.</title>
        <authorList>
            <person name="Brown A.O."/>
            <person name="Dvorak P."/>
            <person name="Villanueva C.D."/>
            <person name="Foss A.J."/>
            <person name="Garvey A.D."/>
            <person name="Gibson Q.A."/>
            <person name="Johansen J.R."/>
            <person name="Casamatta D.A."/>
        </authorList>
    </citation>
    <scope>NUCLEOTIDE SEQUENCE</scope>
    <source>
        <strain evidence="1">SJRDD-AB1</strain>
    </source>
</reference>
<dbReference type="AlphaFoldDB" id="A0AA40T4K3"/>
<gene>
    <name evidence="1" type="ORF">FNW02_35000</name>
</gene>
<evidence type="ECO:0000313" key="2">
    <source>
        <dbReference type="Proteomes" id="UP001165986"/>
    </source>
</evidence>
<dbReference type="Proteomes" id="UP001165986">
    <property type="component" value="Unassembled WGS sequence"/>
</dbReference>
<dbReference type="EMBL" id="VJXY01000085">
    <property type="protein sequence ID" value="MBD6620823.1"/>
    <property type="molecule type" value="Genomic_DNA"/>
</dbReference>
<accession>A0AA40T4K3</accession>
<comment type="caution">
    <text evidence="1">The sequence shown here is derived from an EMBL/GenBank/DDBJ whole genome shotgun (WGS) entry which is preliminary data.</text>
</comment>
<proteinExistence type="predicted"/>
<protein>
    <submittedName>
        <fullName evidence="1">Uncharacterized protein</fullName>
    </submittedName>
</protein>
<sequence>MSRSSFLASGTPQIQQSILDFYLQKADRFRAYFPGGEELSGSRPDFLALEGVSVQPWSGMMGCIVVEGTLTPAAKALIRERGNFDEDGCYHSLQLWSYELVNETEVLLRIEDFSVWIVFATLDELQSLEKQKLPVSEWQEISLESEEGVTPLPMDASDLKQTAQAIKEVFFPKHE</sequence>
<organism evidence="1 2">
    <name type="scientific">Komarekiella delphini-convector SJRDD-AB1</name>
    <dbReference type="NCBI Taxonomy" id="2593771"/>
    <lineage>
        <taxon>Bacteria</taxon>
        <taxon>Bacillati</taxon>
        <taxon>Cyanobacteriota</taxon>
        <taxon>Cyanophyceae</taxon>
        <taxon>Nostocales</taxon>
        <taxon>Nostocaceae</taxon>
        <taxon>Komarekiella</taxon>
        <taxon>Komarekiella delphini-convector</taxon>
    </lineage>
</organism>
<dbReference type="RefSeq" id="WP_191762129.1">
    <property type="nucleotide sequence ID" value="NZ_VJXY01000085.1"/>
</dbReference>
<keyword evidence="2" id="KW-1185">Reference proteome</keyword>
<name>A0AA40T4K3_9NOST</name>
<evidence type="ECO:0000313" key="1">
    <source>
        <dbReference type="EMBL" id="MBD6620823.1"/>
    </source>
</evidence>